<sequence length="279" mass="32402">MENMSLLQFILVSFSEQVIFIFLGTLSIGKYHYFKIHSNYYRILSTASLVTVISYILREKLGLVSEAPLLVLFADIILMIFIMRFNFYEAITSSVLGFSLIMLVEIPFSVIITLLLGINGAEELYQNAVNFAIFVLSTRLLQIVLAFLFYRFKFKVVNMENANIRTKVYYIQLIVYLISLCTIGFLTFLMTRMLIFEKTAITSSQNVYLLRINIFISLFVTIILTLAVKNIHEFYKNKNTLNNNEIVQNIEYIYRLIDEQKINEAKNALISLKSHIIEH</sequence>
<feature type="transmembrane region" description="Helical" evidence="1">
    <location>
        <begin position="95"/>
        <end position="116"/>
    </location>
</feature>
<comment type="caution">
    <text evidence="2">The sequence shown here is derived from an EMBL/GenBank/DDBJ whole genome shotgun (WGS) entry which is preliminary data.</text>
</comment>
<evidence type="ECO:0000313" key="3">
    <source>
        <dbReference type="Proteomes" id="UP000223596"/>
    </source>
</evidence>
<protein>
    <submittedName>
        <fullName evidence="2">Uncharacterized protein</fullName>
    </submittedName>
</protein>
<proteinExistence type="predicted"/>
<keyword evidence="1" id="KW-1133">Transmembrane helix</keyword>
<feature type="transmembrane region" description="Helical" evidence="1">
    <location>
        <begin position="6"/>
        <end position="28"/>
    </location>
</feature>
<feature type="transmembrane region" description="Helical" evidence="1">
    <location>
        <begin position="208"/>
        <end position="228"/>
    </location>
</feature>
<dbReference type="Proteomes" id="UP000223596">
    <property type="component" value="Unassembled WGS sequence"/>
</dbReference>
<dbReference type="AlphaFoldDB" id="A0AB36TB74"/>
<keyword evidence="1" id="KW-0812">Transmembrane</keyword>
<feature type="transmembrane region" description="Helical" evidence="1">
    <location>
        <begin position="63"/>
        <end position="83"/>
    </location>
</feature>
<evidence type="ECO:0000313" key="2">
    <source>
        <dbReference type="EMBL" id="PFH01297.1"/>
    </source>
</evidence>
<dbReference type="EMBL" id="PDBW01000001">
    <property type="protein sequence ID" value="PFH01297.1"/>
    <property type="molecule type" value="Genomic_DNA"/>
</dbReference>
<keyword evidence="1" id="KW-0472">Membrane</keyword>
<reference evidence="2 3" key="1">
    <citation type="submission" date="2017-09" db="EMBL/GenBank/DDBJ databases">
        <title>Evaluation of Pacific Biosciences Sequencing Technology to Finishing C. thermocellum Genome Sequences.</title>
        <authorList>
            <person name="Brown S."/>
        </authorList>
    </citation>
    <scope>NUCLEOTIDE SEQUENCE [LARGE SCALE GENOMIC DNA]</scope>
    <source>
        <strain evidence="2 3">AD2</strain>
    </source>
</reference>
<feature type="transmembrane region" description="Helical" evidence="1">
    <location>
        <begin position="40"/>
        <end position="57"/>
    </location>
</feature>
<name>A0AB36TB74_ACETH</name>
<evidence type="ECO:0000256" key="1">
    <source>
        <dbReference type="SAM" id="Phobius"/>
    </source>
</evidence>
<dbReference type="RefSeq" id="WP_003513277.1">
    <property type="nucleotide sequence ID" value="NZ_CP013828.1"/>
</dbReference>
<feature type="transmembrane region" description="Helical" evidence="1">
    <location>
        <begin position="173"/>
        <end position="196"/>
    </location>
</feature>
<gene>
    <name evidence="2" type="ORF">M972_1126</name>
</gene>
<accession>A0AB36TB74</accession>
<organism evidence="2 3">
    <name type="scientific">Acetivibrio thermocellus AD2</name>
    <dbReference type="NCBI Taxonomy" id="1138384"/>
    <lineage>
        <taxon>Bacteria</taxon>
        <taxon>Bacillati</taxon>
        <taxon>Bacillota</taxon>
        <taxon>Clostridia</taxon>
        <taxon>Eubacteriales</taxon>
        <taxon>Oscillospiraceae</taxon>
        <taxon>Acetivibrio</taxon>
    </lineage>
</organism>
<feature type="transmembrane region" description="Helical" evidence="1">
    <location>
        <begin position="128"/>
        <end position="152"/>
    </location>
</feature>
<dbReference type="GeneID" id="35804534"/>